<organism evidence="10 11">
    <name type="scientific">Wickerhamomyces pijperi</name>
    <name type="common">Yeast</name>
    <name type="synonym">Pichia pijperi</name>
    <dbReference type="NCBI Taxonomy" id="599730"/>
    <lineage>
        <taxon>Eukaryota</taxon>
        <taxon>Fungi</taxon>
        <taxon>Dikarya</taxon>
        <taxon>Ascomycota</taxon>
        <taxon>Saccharomycotina</taxon>
        <taxon>Saccharomycetes</taxon>
        <taxon>Phaffomycetales</taxon>
        <taxon>Wickerhamomycetaceae</taxon>
        <taxon>Wickerhamomyces</taxon>
    </lineage>
</organism>
<evidence type="ECO:0000256" key="4">
    <source>
        <dbReference type="ARBA" id="ARBA00022692"/>
    </source>
</evidence>
<dbReference type="InterPro" id="IPR023395">
    <property type="entry name" value="MCP_dom_sf"/>
</dbReference>
<dbReference type="Gene3D" id="1.50.40.10">
    <property type="entry name" value="Mitochondrial carrier domain"/>
    <property type="match status" value="1"/>
</dbReference>
<feature type="repeat" description="Solcar" evidence="8">
    <location>
        <begin position="125"/>
        <end position="208"/>
    </location>
</feature>
<evidence type="ECO:0000256" key="1">
    <source>
        <dbReference type="ARBA" id="ARBA00004141"/>
    </source>
</evidence>
<dbReference type="Proteomes" id="UP000774326">
    <property type="component" value="Unassembled WGS sequence"/>
</dbReference>
<evidence type="ECO:0000256" key="8">
    <source>
        <dbReference type="PROSITE-ProRule" id="PRU00282"/>
    </source>
</evidence>
<evidence type="ECO:0000256" key="2">
    <source>
        <dbReference type="ARBA" id="ARBA00006375"/>
    </source>
</evidence>
<keyword evidence="11" id="KW-1185">Reference proteome</keyword>
<dbReference type="GO" id="GO:0016020">
    <property type="term" value="C:membrane"/>
    <property type="evidence" value="ECO:0007669"/>
    <property type="project" value="UniProtKB-SubCell"/>
</dbReference>
<gene>
    <name evidence="10" type="ORF">WICPIJ_008555</name>
</gene>
<dbReference type="GO" id="GO:0015217">
    <property type="term" value="F:ADP transmembrane transporter activity"/>
    <property type="evidence" value="ECO:0007669"/>
    <property type="project" value="TreeGrafter"/>
</dbReference>
<dbReference type="PROSITE" id="PS50920">
    <property type="entry name" value="SOLCAR"/>
    <property type="match status" value="3"/>
</dbReference>
<dbReference type="InterPro" id="IPR052217">
    <property type="entry name" value="Mito/Peroxisomal_Carrier"/>
</dbReference>
<feature type="repeat" description="Solcar" evidence="8">
    <location>
        <begin position="220"/>
        <end position="299"/>
    </location>
</feature>
<evidence type="ECO:0000256" key="9">
    <source>
        <dbReference type="RuleBase" id="RU000488"/>
    </source>
</evidence>
<protein>
    <recommendedName>
        <fullName evidence="12">Peroxisomal adenine nucleotide transporter 1</fullName>
    </recommendedName>
</protein>
<reference evidence="10" key="2">
    <citation type="submission" date="2021-01" db="EMBL/GenBank/DDBJ databases">
        <authorList>
            <person name="Schikora-Tamarit M.A."/>
        </authorList>
    </citation>
    <scope>NUCLEOTIDE SEQUENCE</scope>
    <source>
        <strain evidence="10">CBS2887</strain>
    </source>
</reference>
<keyword evidence="3 9" id="KW-0813">Transport</keyword>
<keyword evidence="4 8" id="KW-0812">Transmembrane</keyword>
<dbReference type="SUPFAM" id="SSF103506">
    <property type="entry name" value="Mitochondrial carrier"/>
    <property type="match status" value="1"/>
</dbReference>
<dbReference type="PANTHER" id="PTHR45939">
    <property type="entry name" value="PEROXISOMAL MEMBRANE PROTEIN PMP34-RELATED"/>
    <property type="match status" value="1"/>
</dbReference>
<proteinExistence type="inferred from homology"/>
<dbReference type="EMBL" id="JAEUBG010004868">
    <property type="protein sequence ID" value="KAH3679738.1"/>
    <property type="molecule type" value="Genomic_DNA"/>
</dbReference>
<evidence type="ECO:0000256" key="6">
    <source>
        <dbReference type="ARBA" id="ARBA00022989"/>
    </source>
</evidence>
<dbReference type="PANTHER" id="PTHR45939:SF1">
    <property type="entry name" value="MITOCHONDRIAL THIAMINE PYROPHOSPHATE CARRIER 1-RELATED"/>
    <property type="match status" value="1"/>
</dbReference>
<evidence type="ECO:0000256" key="7">
    <source>
        <dbReference type="ARBA" id="ARBA00023136"/>
    </source>
</evidence>
<sequence length="316" mass="35139">MSSLELAVYGTSASLIANTIVYPLDLAKTVIQTQLEPASDSESQSKSAATIKSQSKEQQYYESALDCILKIAKKDGPLALYQGLSSSLIGGAIQSFSYFYWYSFVRQSYAQLKKRRQNGKHTTGNGTIEELLLGIIAASIGQFFTSPVSVIATKQQTEPLENTTILQTAKNIIKEDGITGFWRGLKVSLVLTINPSITYASYERLKKVLFKGRAVLLPHENFVLGVLSKMLATLITQPLIIAKAMLQKSHKFGTFQSCLAYLVKHEGIAALWKGLGSQLSKGVLVQGFIFMFKEQLFFYFRLIAKLLREQNKRKLI</sequence>
<evidence type="ECO:0008006" key="12">
    <source>
        <dbReference type="Google" id="ProtNLM"/>
    </source>
</evidence>
<name>A0A9P8PWI9_WICPI</name>
<comment type="similarity">
    <text evidence="2 9">Belongs to the mitochondrial carrier (TC 2.A.29) family.</text>
</comment>
<dbReference type="AlphaFoldDB" id="A0A9P8PWI9"/>
<evidence type="ECO:0000313" key="10">
    <source>
        <dbReference type="EMBL" id="KAH3679738.1"/>
    </source>
</evidence>
<keyword evidence="7 8" id="KW-0472">Membrane</keyword>
<dbReference type="InterPro" id="IPR018108">
    <property type="entry name" value="MCP_transmembrane"/>
</dbReference>
<reference evidence="10" key="1">
    <citation type="journal article" date="2021" name="Open Biol.">
        <title>Shared evolutionary footprints suggest mitochondrial oxidative damage underlies multiple complex I losses in fungi.</title>
        <authorList>
            <person name="Schikora-Tamarit M.A."/>
            <person name="Marcet-Houben M."/>
            <person name="Nosek J."/>
            <person name="Gabaldon T."/>
        </authorList>
    </citation>
    <scope>NUCLEOTIDE SEQUENCE</scope>
    <source>
        <strain evidence="10">CBS2887</strain>
    </source>
</reference>
<keyword evidence="6" id="KW-1133">Transmembrane helix</keyword>
<accession>A0A9P8PWI9</accession>
<dbReference type="OrthoDB" id="446044at2759"/>
<evidence type="ECO:0000256" key="5">
    <source>
        <dbReference type="ARBA" id="ARBA00022737"/>
    </source>
</evidence>
<comment type="subcellular location">
    <subcellularLocation>
        <location evidence="1">Membrane</location>
        <topology evidence="1">Multi-pass membrane protein</topology>
    </subcellularLocation>
</comment>
<comment type="caution">
    <text evidence="10">The sequence shown here is derived from an EMBL/GenBank/DDBJ whole genome shotgun (WGS) entry which is preliminary data.</text>
</comment>
<feature type="repeat" description="Solcar" evidence="8">
    <location>
        <begin position="1"/>
        <end position="108"/>
    </location>
</feature>
<evidence type="ECO:0000256" key="3">
    <source>
        <dbReference type="ARBA" id="ARBA00022448"/>
    </source>
</evidence>
<dbReference type="Pfam" id="PF00153">
    <property type="entry name" value="Mito_carr"/>
    <property type="match status" value="3"/>
</dbReference>
<evidence type="ECO:0000313" key="11">
    <source>
        <dbReference type="Proteomes" id="UP000774326"/>
    </source>
</evidence>
<keyword evidence="5" id="KW-0677">Repeat</keyword>